<dbReference type="NCBIfam" id="TIGR01730">
    <property type="entry name" value="RND_mfp"/>
    <property type="match status" value="1"/>
</dbReference>
<dbReference type="RefSeq" id="WP_170141350.1">
    <property type="nucleotide sequence ID" value="NZ_AP018558.1"/>
</dbReference>
<evidence type="ECO:0000256" key="4">
    <source>
        <dbReference type="SAM" id="Phobius"/>
    </source>
</evidence>
<gene>
    <name evidence="7" type="ORF">HPTL_2053</name>
</gene>
<proteinExistence type="inferred from homology"/>
<keyword evidence="4" id="KW-1133">Transmembrane helix</keyword>
<feature type="transmembrane region" description="Helical" evidence="4">
    <location>
        <begin position="34"/>
        <end position="52"/>
    </location>
</feature>
<comment type="subcellular location">
    <subcellularLocation>
        <location evidence="1">Cell envelope</location>
    </subcellularLocation>
</comment>
<accession>A0A2Z6E0K2</accession>
<feature type="domain" description="Multidrug resistance protein MdtA-like barrel-sandwich hybrid" evidence="5">
    <location>
        <begin position="87"/>
        <end position="244"/>
    </location>
</feature>
<dbReference type="InterPro" id="IPR050465">
    <property type="entry name" value="UPF0194_transport"/>
</dbReference>
<evidence type="ECO:0000256" key="3">
    <source>
        <dbReference type="ARBA" id="ARBA00023054"/>
    </source>
</evidence>
<dbReference type="Pfam" id="PF25954">
    <property type="entry name" value="Beta-barrel_RND_2"/>
    <property type="match status" value="1"/>
</dbReference>
<feature type="domain" description="CusB-like beta-barrel" evidence="6">
    <location>
        <begin position="257"/>
        <end position="331"/>
    </location>
</feature>
<dbReference type="Proteomes" id="UP000262004">
    <property type="component" value="Chromosome"/>
</dbReference>
<dbReference type="GO" id="GO:0016020">
    <property type="term" value="C:membrane"/>
    <property type="evidence" value="ECO:0007669"/>
    <property type="project" value="InterPro"/>
</dbReference>
<dbReference type="Gene3D" id="2.40.30.170">
    <property type="match status" value="1"/>
</dbReference>
<dbReference type="AlphaFoldDB" id="A0A2Z6E0K2"/>
<evidence type="ECO:0000256" key="2">
    <source>
        <dbReference type="ARBA" id="ARBA00009477"/>
    </source>
</evidence>
<name>A0A2Z6E0K2_HYDTE</name>
<keyword evidence="8" id="KW-1185">Reference proteome</keyword>
<dbReference type="InterPro" id="IPR058625">
    <property type="entry name" value="MdtA-like_BSH"/>
</dbReference>
<evidence type="ECO:0000256" key="1">
    <source>
        <dbReference type="ARBA" id="ARBA00004196"/>
    </source>
</evidence>
<dbReference type="Pfam" id="PF25917">
    <property type="entry name" value="BSH_RND"/>
    <property type="match status" value="1"/>
</dbReference>
<keyword evidence="3" id="KW-0175">Coiled coil</keyword>
<comment type="similarity">
    <text evidence="2">Belongs to the membrane fusion protein (MFP) (TC 8.A.1) family.</text>
</comment>
<dbReference type="InterPro" id="IPR006143">
    <property type="entry name" value="RND_pump_MFP"/>
</dbReference>
<dbReference type="InterPro" id="IPR058792">
    <property type="entry name" value="Beta-barrel_RND_2"/>
</dbReference>
<evidence type="ECO:0000313" key="7">
    <source>
        <dbReference type="EMBL" id="BBD78307.1"/>
    </source>
</evidence>
<dbReference type="PANTHER" id="PTHR32347">
    <property type="entry name" value="EFFLUX SYSTEM COMPONENT YKNX-RELATED"/>
    <property type="match status" value="1"/>
</dbReference>
<keyword evidence="4" id="KW-0812">Transmembrane</keyword>
<protein>
    <submittedName>
        <fullName evidence="7">RND transporter</fullName>
    </submittedName>
</protein>
<sequence length="437" mass="47548">MREADNNEGGQTAVGVLPPELSARLRAQPRRTRWRWILLALLFGGVAGTWWWHTQPAQPVVRYATDAARIADLVATVTATGSLQPTRQVDVGAEISGTVREVLVDFNDRVTQGAVLARLDTRKLEAQRRQLTAQLAATRAKLPEVAATIRETQTRLARLRTAARTSNGQAVAQSELDAAEAAVARAEASDAQVRAQIAAIEAQLEEVAINLDKSVIRSPVDGVVLQRKVDPGQTIAASLQAPVLFVIAEDLREMELLADVDEADVGRVRAGQTVHFRVDAFPDETFTGKVTMVRWGSEVVNGVVTYKTVIAVQNPDLRLRPGMTATAEIETDRREGVLTVANAALRYRPQAKRAEASKGFSLFDFLRPRIPRAPQSPPQRETRGAVTLYVLQGGAPSAVTVRLGLNDGQRSEVIQVERGELRAGTPVIVRELRAEAP</sequence>
<evidence type="ECO:0000313" key="8">
    <source>
        <dbReference type="Proteomes" id="UP000262004"/>
    </source>
</evidence>
<dbReference type="EMBL" id="AP018558">
    <property type="protein sequence ID" value="BBD78307.1"/>
    <property type="molecule type" value="Genomic_DNA"/>
</dbReference>
<organism evidence="7 8">
    <name type="scientific">Hydrogenophilus thermoluteolus</name>
    <name type="common">Pseudomonas hydrogenothermophila</name>
    <dbReference type="NCBI Taxonomy" id="297"/>
    <lineage>
        <taxon>Bacteria</taxon>
        <taxon>Pseudomonadati</taxon>
        <taxon>Pseudomonadota</taxon>
        <taxon>Hydrogenophilia</taxon>
        <taxon>Hydrogenophilales</taxon>
        <taxon>Hydrogenophilaceae</taxon>
        <taxon>Hydrogenophilus</taxon>
    </lineage>
</organism>
<reference evidence="7 8" key="1">
    <citation type="submission" date="2018-04" db="EMBL/GenBank/DDBJ databases">
        <title>Complete genome sequence of Hydrogenophilus thermoluteolus TH-1.</title>
        <authorList>
            <person name="Arai H."/>
        </authorList>
    </citation>
    <scope>NUCLEOTIDE SEQUENCE [LARGE SCALE GENOMIC DNA]</scope>
    <source>
        <strain evidence="7 8">TH-1</strain>
    </source>
</reference>
<evidence type="ECO:0000259" key="5">
    <source>
        <dbReference type="Pfam" id="PF25917"/>
    </source>
</evidence>
<dbReference type="FunFam" id="2.40.30.170:FF:000010">
    <property type="entry name" value="Efflux RND transporter periplasmic adaptor subunit"/>
    <property type="match status" value="1"/>
</dbReference>
<keyword evidence="4" id="KW-0472">Membrane</keyword>
<dbReference type="PANTHER" id="PTHR32347:SF14">
    <property type="entry name" value="EFFLUX SYSTEM COMPONENT YKNX-RELATED"/>
    <property type="match status" value="1"/>
</dbReference>
<dbReference type="SUPFAM" id="SSF111369">
    <property type="entry name" value="HlyD-like secretion proteins"/>
    <property type="match status" value="1"/>
</dbReference>
<dbReference type="Gene3D" id="2.40.50.100">
    <property type="match status" value="2"/>
</dbReference>
<dbReference type="GO" id="GO:0022857">
    <property type="term" value="F:transmembrane transporter activity"/>
    <property type="evidence" value="ECO:0007669"/>
    <property type="project" value="InterPro"/>
</dbReference>
<dbReference type="GO" id="GO:0030313">
    <property type="term" value="C:cell envelope"/>
    <property type="evidence" value="ECO:0007669"/>
    <property type="project" value="UniProtKB-SubCell"/>
</dbReference>
<dbReference type="KEGG" id="htl:HPTL_2053"/>
<evidence type="ECO:0000259" key="6">
    <source>
        <dbReference type="Pfam" id="PF25954"/>
    </source>
</evidence>